<comment type="caution">
    <text evidence="2">The sequence shown here is derived from an EMBL/GenBank/DDBJ whole genome shotgun (WGS) entry which is preliminary data.</text>
</comment>
<sequence length="146" mass="16422">MLDPEAFEELEKTLEQIREASAEGVAIIVEGKNDEAALRKLGVSGPIYRVPSGGRNPLNSLSNLADYEEVIVLTDFDEPGNELAVFCERQLEKMGVDVLSRLRDRLRNYVRKAVKDIEGVPSFVRSERISHSENLSELERYRSSGQ</sequence>
<gene>
    <name evidence="2" type="ORF">AKJ37_04585</name>
</gene>
<keyword evidence="3" id="KW-1185">Reference proteome</keyword>
<dbReference type="PROSITE" id="PS50880">
    <property type="entry name" value="TOPRIM"/>
    <property type="match status" value="1"/>
</dbReference>
<protein>
    <recommendedName>
        <fullName evidence="1">Toprim domain-containing protein</fullName>
    </recommendedName>
</protein>
<dbReference type="SUPFAM" id="SSF110455">
    <property type="entry name" value="Toprim domain"/>
    <property type="match status" value="1"/>
</dbReference>
<reference evidence="2 3" key="1">
    <citation type="journal article" date="2016" name="Sci. Rep.">
        <title>Metabolic traits of an uncultured archaeal lineage -MSBL1- from brine pools of the Red Sea.</title>
        <authorList>
            <person name="Mwirichia R."/>
            <person name="Alam I."/>
            <person name="Rashid M."/>
            <person name="Vinu M."/>
            <person name="Ba-Alawi W."/>
            <person name="Anthony Kamau A."/>
            <person name="Kamanda Ngugi D."/>
            <person name="Goker M."/>
            <person name="Klenk H.P."/>
            <person name="Bajic V."/>
            <person name="Stingl U."/>
        </authorList>
    </citation>
    <scope>NUCLEOTIDE SEQUENCE [LARGE SCALE GENOMIC DNA]</scope>
    <source>
        <strain evidence="2">SCGC-AAA259I09</strain>
    </source>
</reference>
<proteinExistence type="predicted"/>
<dbReference type="InterPro" id="IPR006171">
    <property type="entry name" value="TOPRIM_dom"/>
</dbReference>
<evidence type="ECO:0000313" key="3">
    <source>
        <dbReference type="Proteomes" id="UP000070463"/>
    </source>
</evidence>
<organism evidence="2 3">
    <name type="scientific">candidate division MSBL1 archaeon SCGC-AAA259I09</name>
    <dbReference type="NCBI Taxonomy" id="1698267"/>
    <lineage>
        <taxon>Archaea</taxon>
        <taxon>Methanobacteriati</taxon>
        <taxon>Methanobacteriota</taxon>
        <taxon>candidate division MSBL1</taxon>
    </lineage>
</organism>
<dbReference type="PANTHER" id="PTHR39964">
    <property type="entry name" value="UPF0292 PROTEIN TK1411"/>
    <property type="match status" value="1"/>
</dbReference>
<dbReference type="PANTHER" id="PTHR39964:SF2">
    <property type="entry name" value="UPF0292 PROTEIN MJ1624"/>
    <property type="match status" value="1"/>
</dbReference>
<dbReference type="Gene3D" id="3.40.1360.10">
    <property type="match status" value="1"/>
</dbReference>
<name>A0A133UR84_9EURY</name>
<accession>A0A133UR84</accession>
<dbReference type="SMART" id="SM00493">
    <property type="entry name" value="TOPRIM"/>
    <property type="match status" value="1"/>
</dbReference>
<evidence type="ECO:0000313" key="2">
    <source>
        <dbReference type="EMBL" id="KXA96708.1"/>
    </source>
</evidence>
<dbReference type="EMBL" id="LHXR01000065">
    <property type="protein sequence ID" value="KXA96708.1"/>
    <property type="molecule type" value="Genomic_DNA"/>
</dbReference>
<feature type="domain" description="Toprim" evidence="1">
    <location>
        <begin position="24"/>
        <end position="106"/>
    </location>
</feature>
<dbReference type="AlphaFoldDB" id="A0A133UR84"/>
<evidence type="ECO:0000259" key="1">
    <source>
        <dbReference type="PROSITE" id="PS50880"/>
    </source>
</evidence>
<dbReference type="Proteomes" id="UP000070463">
    <property type="component" value="Unassembled WGS sequence"/>
</dbReference>